<dbReference type="SMART" id="SM00312">
    <property type="entry name" value="PX"/>
    <property type="match status" value="1"/>
</dbReference>
<dbReference type="InterPro" id="IPR036028">
    <property type="entry name" value="SH3-like_dom_sf"/>
</dbReference>
<name>A0AAV7JJV7_9METZ</name>
<dbReference type="GO" id="GO:0005737">
    <property type="term" value="C:cytoplasm"/>
    <property type="evidence" value="ECO:0007669"/>
    <property type="project" value="TreeGrafter"/>
</dbReference>
<evidence type="ECO:0000256" key="2">
    <source>
        <dbReference type="ARBA" id="ARBA00022737"/>
    </source>
</evidence>
<dbReference type="PRINTS" id="PR00452">
    <property type="entry name" value="SH3DOMAIN"/>
</dbReference>
<feature type="region of interest" description="Disordered" evidence="4">
    <location>
        <begin position="411"/>
        <end position="431"/>
    </location>
</feature>
<dbReference type="SUPFAM" id="SSF50044">
    <property type="entry name" value="SH3-domain"/>
    <property type="match status" value="3"/>
</dbReference>
<evidence type="ECO:0000259" key="5">
    <source>
        <dbReference type="PROSITE" id="PS50002"/>
    </source>
</evidence>
<feature type="domain" description="SH3" evidence="5">
    <location>
        <begin position="232"/>
        <end position="297"/>
    </location>
</feature>
<keyword evidence="1 3" id="KW-0728">SH3 domain</keyword>
<dbReference type="SUPFAM" id="SSF64268">
    <property type="entry name" value="PX domain"/>
    <property type="match status" value="1"/>
</dbReference>
<dbReference type="Gene3D" id="2.30.30.40">
    <property type="entry name" value="SH3 Domains"/>
    <property type="match status" value="3"/>
</dbReference>
<protein>
    <submittedName>
        <fullName evidence="7">Neutrophil cytosol factor 1-like</fullName>
    </submittedName>
</protein>
<evidence type="ECO:0000259" key="6">
    <source>
        <dbReference type="PROSITE" id="PS50195"/>
    </source>
</evidence>
<dbReference type="Pfam" id="PF00787">
    <property type="entry name" value="PX"/>
    <property type="match status" value="1"/>
</dbReference>
<evidence type="ECO:0000256" key="4">
    <source>
        <dbReference type="SAM" id="MobiDB-lite"/>
    </source>
</evidence>
<keyword evidence="8" id="KW-1185">Reference proteome</keyword>
<dbReference type="EMBL" id="JAKMXF010000322">
    <property type="protein sequence ID" value="KAI6649113.1"/>
    <property type="molecule type" value="Genomic_DNA"/>
</dbReference>
<dbReference type="InterPro" id="IPR036871">
    <property type="entry name" value="PX_dom_sf"/>
</dbReference>
<evidence type="ECO:0000313" key="7">
    <source>
        <dbReference type="EMBL" id="KAI6649113.1"/>
    </source>
</evidence>
<evidence type="ECO:0000313" key="8">
    <source>
        <dbReference type="Proteomes" id="UP001165289"/>
    </source>
</evidence>
<dbReference type="PANTHER" id="PTHR15706:SF2">
    <property type="entry name" value="SH3 AND PX DOMAIN-CONTAINING PROTEIN 2A"/>
    <property type="match status" value="1"/>
</dbReference>
<evidence type="ECO:0000256" key="1">
    <source>
        <dbReference type="ARBA" id="ARBA00022443"/>
    </source>
</evidence>
<dbReference type="PROSITE" id="PS50002">
    <property type="entry name" value="SH3"/>
    <property type="match status" value="3"/>
</dbReference>
<sequence length="604" mass="67902">MALKYTAHSQFTAPCVTQIEVTSYVKDDRTNSKKYRYELFVEWSDSARYSLSRLYSDFYEFQSELEAMFPVQAGQISEKERVLPLLPSKKSSIFKTTSPKDMQEKMQQYLNSILKLDEFILRSSVINSFFKLKDEYDHKLRGKGQKASLHPLGHTGGVVIEEFVAVADFKAKEKSNQLSFKKGDVLSVLVREGGWWFCECQGKSGWAPSTFLEELDTSDAIRDSDVQPIQERNEGKYRAVAPYAGIEGQHSCVPGDIFLVLESDPDGWWLALKLGVESDGELLEAWIPAAYLEALDEEFEDDNKDTIPEKYYVIEGYVAKSEDELSLDKGDIIEVLKINQDGWWFCKYGELSGFFPAFNIEPVDSPATSVVITSTELPANGIGGGGKYNRNRNVAASTTVFNKVKDFRASGRNRNKRTTVRQPPPRISSIPKVNSVASDNFNLSKGVRESVSSYDLNPSDYPSTSASEELKTFKEGLQVANPAPDSDVPVLGHVDATEVTKVKSLAKQKALITRNQSKMNVHILMQQVEQKKRALTSLTFAESMESPTMPPLGQEGNFKRQDMKLESLKSQVSEMNLSVKQMNIKIDQLEFLMKEISTKLDSKI</sequence>
<organism evidence="7 8">
    <name type="scientific">Oopsacas minuta</name>
    <dbReference type="NCBI Taxonomy" id="111878"/>
    <lineage>
        <taxon>Eukaryota</taxon>
        <taxon>Metazoa</taxon>
        <taxon>Porifera</taxon>
        <taxon>Hexactinellida</taxon>
        <taxon>Hexasterophora</taxon>
        <taxon>Lyssacinosida</taxon>
        <taxon>Leucopsacidae</taxon>
        <taxon>Oopsacas</taxon>
    </lineage>
</organism>
<dbReference type="Pfam" id="PF07653">
    <property type="entry name" value="SH3_2"/>
    <property type="match status" value="1"/>
</dbReference>
<dbReference type="Pfam" id="PF00018">
    <property type="entry name" value="SH3_1"/>
    <property type="match status" value="1"/>
</dbReference>
<accession>A0AAV7JJV7</accession>
<proteinExistence type="predicted"/>
<keyword evidence="2" id="KW-0677">Repeat</keyword>
<dbReference type="Gene3D" id="3.30.1520.10">
    <property type="entry name" value="Phox-like domain"/>
    <property type="match status" value="1"/>
</dbReference>
<dbReference type="Proteomes" id="UP001165289">
    <property type="component" value="Unassembled WGS sequence"/>
</dbReference>
<dbReference type="SMART" id="SM00326">
    <property type="entry name" value="SH3"/>
    <property type="match status" value="3"/>
</dbReference>
<dbReference type="GO" id="GO:0042554">
    <property type="term" value="P:superoxide anion generation"/>
    <property type="evidence" value="ECO:0007669"/>
    <property type="project" value="TreeGrafter"/>
</dbReference>
<feature type="domain" description="SH3" evidence="5">
    <location>
        <begin position="158"/>
        <end position="217"/>
    </location>
</feature>
<evidence type="ECO:0000256" key="3">
    <source>
        <dbReference type="PROSITE-ProRule" id="PRU00192"/>
    </source>
</evidence>
<feature type="domain" description="PX" evidence="6">
    <location>
        <begin position="15"/>
        <end position="137"/>
    </location>
</feature>
<dbReference type="AlphaFoldDB" id="A0AAV7JJV7"/>
<reference evidence="7 8" key="1">
    <citation type="journal article" date="2023" name="BMC Biol.">
        <title>The compact genome of the sponge Oopsacas minuta (Hexactinellida) is lacking key metazoan core genes.</title>
        <authorList>
            <person name="Santini S."/>
            <person name="Schenkelaars Q."/>
            <person name="Jourda C."/>
            <person name="Duchesne M."/>
            <person name="Belahbib H."/>
            <person name="Rocher C."/>
            <person name="Selva M."/>
            <person name="Riesgo A."/>
            <person name="Vervoort M."/>
            <person name="Leys S.P."/>
            <person name="Kodjabachian L."/>
            <person name="Le Bivic A."/>
            <person name="Borchiellini C."/>
            <person name="Claverie J.M."/>
            <person name="Renard E."/>
        </authorList>
    </citation>
    <scope>NUCLEOTIDE SEQUENCE [LARGE SCALE GENOMIC DNA]</scope>
    <source>
        <strain evidence="7">SPO-2</strain>
    </source>
</reference>
<dbReference type="InterPro" id="IPR051228">
    <property type="entry name" value="NADPH_Oxidase/PX-Domain"/>
</dbReference>
<dbReference type="InterPro" id="IPR001452">
    <property type="entry name" value="SH3_domain"/>
</dbReference>
<dbReference type="InterPro" id="IPR001683">
    <property type="entry name" value="PX_dom"/>
</dbReference>
<comment type="caution">
    <text evidence="7">The sequence shown here is derived from an EMBL/GenBank/DDBJ whole genome shotgun (WGS) entry which is preliminary data.</text>
</comment>
<feature type="domain" description="SH3" evidence="5">
    <location>
        <begin position="306"/>
        <end position="365"/>
    </location>
</feature>
<dbReference type="PANTHER" id="PTHR15706">
    <property type="entry name" value="SH3 MULTIPLE DOMAIN"/>
    <property type="match status" value="1"/>
</dbReference>
<gene>
    <name evidence="7" type="ORF">LOD99_6834</name>
</gene>
<dbReference type="CDD" id="cd11856">
    <property type="entry name" value="SH3_p47phox_like"/>
    <property type="match status" value="2"/>
</dbReference>
<dbReference type="GO" id="GO:0035091">
    <property type="term" value="F:phosphatidylinositol binding"/>
    <property type="evidence" value="ECO:0007669"/>
    <property type="project" value="InterPro"/>
</dbReference>
<dbReference type="GO" id="GO:0016176">
    <property type="term" value="F:superoxide-generating NADPH oxidase activator activity"/>
    <property type="evidence" value="ECO:0007669"/>
    <property type="project" value="TreeGrafter"/>
</dbReference>
<dbReference type="PROSITE" id="PS50195">
    <property type="entry name" value="PX"/>
    <property type="match status" value="1"/>
</dbReference>